<dbReference type="Gene3D" id="1.25.40.390">
    <property type="match status" value="1"/>
</dbReference>
<protein>
    <submittedName>
        <fullName evidence="1">SusD/RagB family nutrient-binding outer membrane lipoprotein</fullName>
    </submittedName>
</protein>
<comment type="caution">
    <text evidence="1">The sequence shown here is derived from an EMBL/GenBank/DDBJ whole genome shotgun (WGS) entry which is preliminary data.</text>
</comment>
<reference evidence="1" key="1">
    <citation type="submission" date="2023-05" db="EMBL/GenBank/DDBJ databases">
        <authorList>
            <person name="Zhang X."/>
        </authorList>
    </citation>
    <scope>NUCLEOTIDE SEQUENCE</scope>
    <source>
        <strain evidence="1">YF14B1</strain>
    </source>
</reference>
<evidence type="ECO:0000313" key="1">
    <source>
        <dbReference type="EMBL" id="MDJ1480446.1"/>
    </source>
</evidence>
<dbReference type="InterPro" id="IPR011990">
    <property type="entry name" value="TPR-like_helical_dom_sf"/>
</dbReference>
<organism evidence="1 2">
    <name type="scientific">Xanthocytophaga flava</name>
    <dbReference type="NCBI Taxonomy" id="3048013"/>
    <lineage>
        <taxon>Bacteria</taxon>
        <taxon>Pseudomonadati</taxon>
        <taxon>Bacteroidota</taxon>
        <taxon>Cytophagia</taxon>
        <taxon>Cytophagales</taxon>
        <taxon>Rhodocytophagaceae</taxon>
        <taxon>Xanthocytophaga</taxon>
    </lineage>
</organism>
<dbReference type="InterPro" id="IPR041662">
    <property type="entry name" value="SusD-like_2"/>
</dbReference>
<name>A0AAE3QNZ3_9BACT</name>
<sequence length="538" mass="59920">MKKIIRYIQILLFSAVIFLGTGCESNFLDINKDPNNPTIVPLRQLLPYAQLNITNSLGMGPSGLSEPLSSFSHQIVVRDNWNSYFIVGDDFPIQQAWDNLYAGAFTDLRQIINLGTEQEAWQFVGIAQILKAYAASAMVDVWGDIPYTNATLGAENPYPEFDKGQEIYPKLFALLDEGIANLAKTSSLSTGTSDLFFSGNVDRWRKLAKTLKLKLYNQIRLTSLYDDATVKALIAEGDLMSAASNDFELRYGSTTAPENRHPSFIQEYVQGPQYNISPYFYQIMQGKSTLNPILSGIEDPRIPYYFFNQLTPDQDAQNPVSYRDGAFLSIWFASLNIDPNEGFDQDQSQTMLGLYPVGGKYDDGEGGVVNQSSGLQGAGYQRLFTYANSLYVRAELALTKNTGEDAEALFEQAITESFKEVNQIADLAGAPTLSTTEISSYASKVLALYTAANTEKKLELILTEKWIANFGFGLEAYNDIRRTGYPKPFDPNTDNNPFTVLNRSFILSLPYSVTDLQINPNAPAPRNIATDKVFWDVD</sequence>
<proteinExistence type="predicted"/>
<dbReference type="SUPFAM" id="SSF48452">
    <property type="entry name" value="TPR-like"/>
    <property type="match status" value="1"/>
</dbReference>
<dbReference type="PROSITE" id="PS51257">
    <property type="entry name" value="PROKAR_LIPOPROTEIN"/>
    <property type="match status" value="1"/>
</dbReference>
<dbReference type="Proteomes" id="UP001241110">
    <property type="component" value="Unassembled WGS sequence"/>
</dbReference>
<dbReference type="EMBL" id="JASJOS010000003">
    <property type="protein sequence ID" value="MDJ1480446.1"/>
    <property type="molecule type" value="Genomic_DNA"/>
</dbReference>
<dbReference type="Pfam" id="PF12771">
    <property type="entry name" value="SusD-like_2"/>
    <property type="match status" value="1"/>
</dbReference>
<accession>A0AAE3QNZ3</accession>
<gene>
    <name evidence="1" type="ORF">QNI16_08120</name>
</gene>
<dbReference type="AlphaFoldDB" id="A0AAE3QNZ3"/>
<keyword evidence="1" id="KW-0449">Lipoprotein</keyword>
<evidence type="ECO:0000313" key="2">
    <source>
        <dbReference type="Proteomes" id="UP001241110"/>
    </source>
</evidence>
<dbReference type="RefSeq" id="WP_313977131.1">
    <property type="nucleotide sequence ID" value="NZ_JASJOS010000003.1"/>
</dbReference>